<accession>A0A9P1BRM5</accession>
<proteinExistence type="predicted"/>
<sequence length="331" mass="36558">MTIVTANVDAFAGARAAGHYLFHGTSPENAKAIAANGFRRIMAGSNAGTAFGRGCYFAEALSKSDECAQCEEQGQFVILLCRVEFPALAALSKCFRRSGETSRPWRPLIVLAISVLEHYGRAVTARLHVKLEEGGARPIHTQFYRAWSPYDYCDCKCGRICRGSSEPLGELTQRLRKPLVEHYLFHGTSPENAKAIAANGFRRIMAGSNAGTAFGRGCYFAEASSKSDEYAQCDEQGQFVILLCRVEFPALAALSKCFRRSGETSRIRPWLYAGADVGWQSRDWPRENQSLVLRSMAPGVSEKMWYSPKPWHSTVSQQLAAGSSNRWHPAI</sequence>
<dbReference type="EMBL" id="CAMXCT010000395">
    <property type="protein sequence ID" value="CAI3978211.1"/>
    <property type="molecule type" value="Genomic_DNA"/>
</dbReference>
<evidence type="ECO:0000259" key="1">
    <source>
        <dbReference type="Pfam" id="PF00644"/>
    </source>
</evidence>
<dbReference type="GO" id="GO:0005634">
    <property type="term" value="C:nucleus"/>
    <property type="evidence" value="ECO:0007669"/>
    <property type="project" value="TreeGrafter"/>
</dbReference>
<feature type="domain" description="PARP catalytic" evidence="1">
    <location>
        <begin position="19"/>
        <end position="86"/>
    </location>
</feature>
<dbReference type="Gene3D" id="3.90.228.10">
    <property type="match status" value="2"/>
</dbReference>
<dbReference type="OrthoDB" id="414224at2759"/>
<gene>
    <name evidence="2" type="ORF">C1SCF055_LOCUS6282</name>
</gene>
<dbReference type="Proteomes" id="UP001152797">
    <property type="component" value="Unassembled WGS sequence"/>
</dbReference>
<dbReference type="InterPro" id="IPR051712">
    <property type="entry name" value="ARTD-AVP"/>
</dbReference>
<evidence type="ECO:0000313" key="4">
    <source>
        <dbReference type="Proteomes" id="UP001152797"/>
    </source>
</evidence>
<dbReference type="AlphaFoldDB" id="A0A9P1BRM5"/>
<protein>
    <submittedName>
        <fullName evidence="3">Poly [ADP-ribose] polymerase (PARP)</fullName>
    </submittedName>
</protein>
<dbReference type="PANTHER" id="PTHR45740">
    <property type="entry name" value="POLY [ADP-RIBOSE] POLYMERASE"/>
    <property type="match status" value="1"/>
</dbReference>
<dbReference type="GO" id="GO:0003950">
    <property type="term" value="F:NAD+ poly-ADP-ribosyltransferase activity"/>
    <property type="evidence" value="ECO:0007669"/>
    <property type="project" value="InterPro"/>
</dbReference>
<dbReference type="GO" id="GO:1990404">
    <property type="term" value="F:NAD+-protein mono-ADP-ribosyltransferase activity"/>
    <property type="evidence" value="ECO:0007669"/>
    <property type="project" value="TreeGrafter"/>
</dbReference>
<dbReference type="PANTHER" id="PTHR45740:SF2">
    <property type="entry name" value="POLY [ADP-RIBOSE] POLYMERASE"/>
    <property type="match status" value="1"/>
</dbReference>
<dbReference type="SUPFAM" id="SSF56399">
    <property type="entry name" value="ADP-ribosylation"/>
    <property type="match status" value="2"/>
</dbReference>
<dbReference type="Pfam" id="PF00644">
    <property type="entry name" value="PARP"/>
    <property type="match status" value="2"/>
</dbReference>
<reference evidence="2" key="1">
    <citation type="submission" date="2022-10" db="EMBL/GenBank/DDBJ databases">
        <authorList>
            <person name="Chen Y."/>
            <person name="Dougan E. K."/>
            <person name="Chan C."/>
            <person name="Rhodes N."/>
            <person name="Thang M."/>
        </authorList>
    </citation>
    <scope>NUCLEOTIDE SEQUENCE</scope>
</reference>
<evidence type="ECO:0000313" key="3">
    <source>
        <dbReference type="EMBL" id="CAL4765523.1"/>
    </source>
</evidence>
<dbReference type="EMBL" id="CAMXCT020000395">
    <property type="protein sequence ID" value="CAL1131586.1"/>
    <property type="molecule type" value="Genomic_DNA"/>
</dbReference>
<reference evidence="3 4" key="2">
    <citation type="submission" date="2024-05" db="EMBL/GenBank/DDBJ databases">
        <authorList>
            <person name="Chen Y."/>
            <person name="Shah S."/>
            <person name="Dougan E. K."/>
            <person name="Thang M."/>
            <person name="Chan C."/>
        </authorList>
    </citation>
    <scope>NUCLEOTIDE SEQUENCE [LARGE SCALE GENOMIC DNA]</scope>
</reference>
<dbReference type="InterPro" id="IPR012317">
    <property type="entry name" value="Poly(ADP-ribose)pol_cat_dom"/>
</dbReference>
<dbReference type="EMBL" id="CAMXCT030000395">
    <property type="protein sequence ID" value="CAL4765523.1"/>
    <property type="molecule type" value="Genomic_DNA"/>
</dbReference>
<feature type="domain" description="PARP catalytic" evidence="1">
    <location>
        <begin position="181"/>
        <end position="249"/>
    </location>
</feature>
<name>A0A9P1BRM5_9DINO</name>
<comment type="caution">
    <text evidence="2">The sequence shown here is derived from an EMBL/GenBank/DDBJ whole genome shotgun (WGS) entry which is preliminary data.</text>
</comment>
<keyword evidence="4" id="KW-1185">Reference proteome</keyword>
<organism evidence="2">
    <name type="scientific">Cladocopium goreaui</name>
    <dbReference type="NCBI Taxonomy" id="2562237"/>
    <lineage>
        <taxon>Eukaryota</taxon>
        <taxon>Sar</taxon>
        <taxon>Alveolata</taxon>
        <taxon>Dinophyceae</taxon>
        <taxon>Suessiales</taxon>
        <taxon>Symbiodiniaceae</taxon>
        <taxon>Cladocopium</taxon>
    </lineage>
</organism>
<evidence type="ECO:0000313" key="2">
    <source>
        <dbReference type="EMBL" id="CAI3978211.1"/>
    </source>
</evidence>